<protein>
    <recommendedName>
        <fullName evidence="1">DinB-like domain-containing protein</fullName>
    </recommendedName>
</protein>
<accession>A0A286RJD1</accession>
<dbReference type="InterPro" id="IPR024775">
    <property type="entry name" value="DinB-like"/>
</dbReference>
<dbReference type="KEGG" id="ttf:THTE_3473"/>
<keyword evidence="3" id="KW-1185">Reference proteome</keyword>
<dbReference type="Proteomes" id="UP000215086">
    <property type="component" value="Chromosome"/>
</dbReference>
<dbReference type="OrthoDB" id="9793216at2"/>
<name>A0A286RJD1_9BACT</name>
<feature type="domain" description="DinB-like" evidence="1">
    <location>
        <begin position="11"/>
        <end position="147"/>
    </location>
</feature>
<organism evidence="2 3">
    <name type="scientific">Thermogutta terrifontis</name>
    <dbReference type="NCBI Taxonomy" id="1331910"/>
    <lineage>
        <taxon>Bacteria</taxon>
        <taxon>Pseudomonadati</taxon>
        <taxon>Planctomycetota</taxon>
        <taxon>Planctomycetia</taxon>
        <taxon>Pirellulales</taxon>
        <taxon>Thermoguttaceae</taxon>
        <taxon>Thermogutta</taxon>
    </lineage>
</organism>
<evidence type="ECO:0000313" key="2">
    <source>
        <dbReference type="EMBL" id="ASV76075.1"/>
    </source>
</evidence>
<evidence type="ECO:0000259" key="1">
    <source>
        <dbReference type="Pfam" id="PF12867"/>
    </source>
</evidence>
<sequence length="160" mass="18148">MSTIGTLIERYKQGPSLLRQAIAGMTAEQMDARPVPGRWSTREVVCHIVDFDQLYADRMKRVIAEKEPDFSPSEPDAFAAHLAYGKRDVVRELQLLTLLREQMAVILESLPEEAFRRAGRHSVRGLVTLQELLQAITDHIPHHIRFIEEKKAALGLHTGK</sequence>
<dbReference type="AlphaFoldDB" id="A0A286RJD1"/>
<dbReference type="EMBL" id="CP018477">
    <property type="protein sequence ID" value="ASV76075.1"/>
    <property type="molecule type" value="Genomic_DNA"/>
</dbReference>
<dbReference type="SUPFAM" id="SSF109854">
    <property type="entry name" value="DinB/YfiT-like putative metalloenzymes"/>
    <property type="match status" value="1"/>
</dbReference>
<dbReference type="Pfam" id="PF12867">
    <property type="entry name" value="DinB_2"/>
    <property type="match status" value="1"/>
</dbReference>
<proteinExistence type="predicted"/>
<dbReference type="RefSeq" id="WP_095415943.1">
    <property type="nucleotide sequence ID" value="NZ_CP018477.1"/>
</dbReference>
<dbReference type="InterPro" id="IPR034660">
    <property type="entry name" value="DinB/YfiT-like"/>
</dbReference>
<gene>
    <name evidence="2" type="ORF">THTE_3473</name>
</gene>
<evidence type="ECO:0000313" key="3">
    <source>
        <dbReference type="Proteomes" id="UP000215086"/>
    </source>
</evidence>
<dbReference type="Gene3D" id="1.20.120.450">
    <property type="entry name" value="dinb family like domain"/>
    <property type="match status" value="1"/>
</dbReference>
<reference evidence="2 3" key="1">
    <citation type="journal article" name="Front. Microbiol.">
        <title>Sugar Metabolism of the First Thermophilic Planctomycete Thermogutta terrifontis: Comparative Genomic and Transcriptomic Approaches.</title>
        <authorList>
            <person name="Elcheninov A.G."/>
            <person name="Menzel P."/>
            <person name="Gudbergsdottir S.R."/>
            <person name="Slesarev A.I."/>
            <person name="Kadnikov V.V."/>
            <person name="Krogh A."/>
            <person name="Bonch-Osmolovskaya E.A."/>
            <person name="Peng X."/>
            <person name="Kublanov I.V."/>
        </authorList>
    </citation>
    <scope>NUCLEOTIDE SEQUENCE [LARGE SCALE GENOMIC DNA]</scope>
    <source>
        <strain evidence="2 3">R1</strain>
    </source>
</reference>